<organism evidence="3">
    <name type="scientific">Mantoniella antarctica</name>
    <dbReference type="NCBI Taxonomy" id="81844"/>
    <lineage>
        <taxon>Eukaryota</taxon>
        <taxon>Viridiplantae</taxon>
        <taxon>Chlorophyta</taxon>
        <taxon>Mamiellophyceae</taxon>
        <taxon>Mamiellales</taxon>
        <taxon>Mamiellaceae</taxon>
        <taxon>Mantoniella</taxon>
    </lineage>
</organism>
<dbReference type="EMBL" id="HBFC01037168">
    <property type="protein sequence ID" value="CAD8722887.1"/>
    <property type="molecule type" value="Transcribed_RNA"/>
</dbReference>
<keyword evidence="2" id="KW-1133">Transmembrane helix</keyword>
<sequence length="199" mass="20994">MSWAAHTVFPTTPRGAAPSRLFAKASTVFANGMMVDASSDRRARGVHRLVSCAGADSRSSPTAAPTFAASSLLASLALSALPALAIIDSDGVETPNIFTSIFFTLAVALLAVCTVGILYLAAREALDKNEENNLREEDARAERVMAANKGRIQGSAGPSGSKGKKKKLSPSQQVSNDGPNRRERRKMERSGTQDSGDDE</sequence>
<name>A0A7S0XHN0_9CHLO</name>
<dbReference type="AlphaFoldDB" id="A0A7S0XHN0"/>
<protein>
    <submittedName>
        <fullName evidence="3">Uncharacterized protein</fullName>
    </submittedName>
</protein>
<evidence type="ECO:0000256" key="2">
    <source>
        <dbReference type="SAM" id="Phobius"/>
    </source>
</evidence>
<keyword evidence="2" id="KW-0472">Membrane</keyword>
<gene>
    <name evidence="3" type="ORF">MANT1106_LOCUS22103</name>
</gene>
<feature type="compositionally biased region" description="Basic and acidic residues" evidence="1">
    <location>
        <begin position="179"/>
        <end position="191"/>
    </location>
</feature>
<reference evidence="3" key="1">
    <citation type="submission" date="2021-01" db="EMBL/GenBank/DDBJ databases">
        <authorList>
            <person name="Corre E."/>
            <person name="Pelletier E."/>
            <person name="Niang G."/>
            <person name="Scheremetjew M."/>
            <person name="Finn R."/>
            <person name="Kale V."/>
            <person name="Holt S."/>
            <person name="Cochrane G."/>
            <person name="Meng A."/>
            <person name="Brown T."/>
            <person name="Cohen L."/>
        </authorList>
    </citation>
    <scope>NUCLEOTIDE SEQUENCE</scope>
    <source>
        <strain evidence="3">SL-175</strain>
    </source>
</reference>
<feature type="transmembrane region" description="Helical" evidence="2">
    <location>
        <begin position="67"/>
        <end position="87"/>
    </location>
</feature>
<feature type="region of interest" description="Disordered" evidence="1">
    <location>
        <begin position="145"/>
        <end position="199"/>
    </location>
</feature>
<evidence type="ECO:0000313" key="3">
    <source>
        <dbReference type="EMBL" id="CAD8722887.1"/>
    </source>
</evidence>
<accession>A0A7S0XHN0</accession>
<evidence type="ECO:0000256" key="1">
    <source>
        <dbReference type="SAM" id="MobiDB-lite"/>
    </source>
</evidence>
<keyword evidence="2" id="KW-0812">Transmembrane</keyword>
<feature type="transmembrane region" description="Helical" evidence="2">
    <location>
        <begin position="99"/>
        <end position="122"/>
    </location>
</feature>
<proteinExistence type="predicted"/>